<accession>A0A0A0KWZ9</accession>
<evidence type="ECO:0000313" key="2">
    <source>
        <dbReference type="Proteomes" id="UP000029981"/>
    </source>
</evidence>
<proteinExistence type="predicted"/>
<reference evidence="1 2" key="4">
    <citation type="journal article" date="2011" name="BMC Genomics">
        <title>RNA-Seq improves annotation of protein-coding genes in the cucumber genome.</title>
        <authorList>
            <person name="Li Z."/>
            <person name="Zhang Z."/>
            <person name="Yan P."/>
            <person name="Huang S."/>
            <person name="Fei Z."/>
            <person name="Lin K."/>
        </authorList>
    </citation>
    <scope>NUCLEOTIDE SEQUENCE [LARGE SCALE GENOMIC DNA]</scope>
    <source>
        <strain evidence="2">cv. 9930</strain>
    </source>
</reference>
<dbReference type="AlphaFoldDB" id="A0A0A0KWZ9"/>
<reference evidence="1 2" key="3">
    <citation type="journal article" date="2010" name="BMC Genomics">
        <title>Transcriptome sequencing and comparative analysis of cucumber flowers with different sex types.</title>
        <authorList>
            <person name="Guo S."/>
            <person name="Zheng Y."/>
            <person name="Joung J.G."/>
            <person name="Liu S."/>
            <person name="Zhang Z."/>
            <person name="Crasta O.R."/>
            <person name="Sobral B.W."/>
            <person name="Xu Y."/>
            <person name="Huang S."/>
            <person name="Fei Z."/>
        </authorList>
    </citation>
    <scope>NUCLEOTIDE SEQUENCE [LARGE SCALE GENOMIC DNA]</scope>
    <source>
        <strain evidence="2">cv. 9930</strain>
    </source>
</reference>
<keyword evidence="2" id="KW-1185">Reference proteome</keyword>
<name>A0A0A0KWZ9_CUCSA</name>
<gene>
    <name evidence="1" type="ORF">Csa_5G626010</name>
</gene>
<evidence type="ECO:0000313" key="1">
    <source>
        <dbReference type="EMBL" id="KGN52341.1"/>
    </source>
</evidence>
<protein>
    <submittedName>
        <fullName evidence="1">Uncharacterized protein</fullName>
    </submittedName>
</protein>
<dbReference type="Gramene" id="KGN52341">
    <property type="protein sequence ID" value="KGN52341"/>
    <property type="gene ID" value="Csa_5G626010"/>
</dbReference>
<reference evidence="1 2" key="1">
    <citation type="journal article" date="2009" name="Nat. Genet.">
        <title>The genome of the cucumber, Cucumis sativus L.</title>
        <authorList>
            <person name="Huang S."/>
            <person name="Li R."/>
            <person name="Zhang Z."/>
            <person name="Li L."/>
            <person name="Gu X."/>
            <person name="Fan W."/>
            <person name="Lucas W.J."/>
            <person name="Wang X."/>
            <person name="Xie B."/>
            <person name="Ni P."/>
            <person name="Ren Y."/>
            <person name="Zhu H."/>
            <person name="Li J."/>
            <person name="Lin K."/>
            <person name="Jin W."/>
            <person name="Fei Z."/>
            <person name="Li G."/>
            <person name="Staub J."/>
            <person name="Kilian A."/>
            <person name="van der Vossen E.A."/>
            <person name="Wu Y."/>
            <person name="Guo J."/>
            <person name="He J."/>
            <person name="Jia Z."/>
            <person name="Ren Y."/>
            <person name="Tian G."/>
            <person name="Lu Y."/>
            <person name="Ruan J."/>
            <person name="Qian W."/>
            <person name="Wang M."/>
            <person name="Huang Q."/>
            <person name="Li B."/>
            <person name="Xuan Z."/>
            <person name="Cao J."/>
            <person name="Asan"/>
            <person name="Wu Z."/>
            <person name="Zhang J."/>
            <person name="Cai Q."/>
            <person name="Bai Y."/>
            <person name="Zhao B."/>
            <person name="Han Y."/>
            <person name="Li Y."/>
            <person name="Li X."/>
            <person name="Wang S."/>
            <person name="Shi Q."/>
            <person name="Liu S."/>
            <person name="Cho W.K."/>
            <person name="Kim J.Y."/>
            <person name="Xu Y."/>
            <person name="Heller-Uszynska K."/>
            <person name="Miao H."/>
            <person name="Cheng Z."/>
            <person name="Zhang S."/>
            <person name="Wu J."/>
            <person name="Yang Y."/>
            <person name="Kang H."/>
            <person name="Li M."/>
            <person name="Liang H."/>
            <person name="Ren X."/>
            <person name="Shi Z."/>
            <person name="Wen M."/>
            <person name="Jian M."/>
            <person name="Yang H."/>
            <person name="Zhang G."/>
            <person name="Yang Z."/>
            <person name="Chen R."/>
            <person name="Liu S."/>
            <person name="Li J."/>
            <person name="Ma L."/>
            <person name="Liu H."/>
            <person name="Zhou Y."/>
            <person name="Zhao J."/>
            <person name="Fang X."/>
            <person name="Li G."/>
            <person name="Fang L."/>
            <person name="Li Y."/>
            <person name="Liu D."/>
            <person name="Zheng H."/>
            <person name="Zhang Y."/>
            <person name="Qin N."/>
            <person name="Li Z."/>
            <person name="Yang G."/>
            <person name="Yang S."/>
            <person name="Bolund L."/>
            <person name="Kristiansen K."/>
            <person name="Zheng H."/>
            <person name="Li S."/>
            <person name="Zhang X."/>
            <person name="Yang H."/>
            <person name="Wang J."/>
            <person name="Sun R."/>
            <person name="Zhang B."/>
            <person name="Jiang S."/>
            <person name="Wang J."/>
            <person name="Du Y."/>
            <person name="Li S."/>
        </authorList>
    </citation>
    <scope>NUCLEOTIDE SEQUENCE [LARGE SCALE GENOMIC DNA]</scope>
    <source>
        <strain evidence="2">cv. 9930</strain>
    </source>
</reference>
<reference evidence="1 2" key="2">
    <citation type="journal article" date="2009" name="PLoS ONE">
        <title>An integrated genetic and cytogenetic map of the cucumber genome.</title>
        <authorList>
            <person name="Ren Y."/>
            <person name="Zhang Z."/>
            <person name="Liu J."/>
            <person name="Staub J.E."/>
            <person name="Han Y."/>
            <person name="Cheng Z."/>
            <person name="Li X."/>
            <person name="Lu J."/>
            <person name="Miao H."/>
            <person name="Kang H."/>
            <person name="Xie B."/>
            <person name="Gu X."/>
            <person name="Wang X."/>
            <person name="Du Y."/>
            <person name="Jin W."/>
            <person name="Huang S."/>
        </authorList>
    </citation>
    <scope>NUCLEOTIDE SEQUENCE [LARGE SCALE GENOMIC DNA]</scope>
    <source>
        <strain evidence="2">cv. 9930</strain>
    </source>
</reference>
<sequence length="95" mass="10801">MEGNRVRLSWIWVPQPGLGTVWWLLWNRVIQTTSRVEEQWIFSSSNSRGRFALLSLESFKGRKMRIFIPEGIRGSGWRMLAGEVSGVLPSVGLGP</sequence>
<dbReference type="Proteomes" id="UP000029981">
    <property type="component" value="Chromosome 5"/>
</dbReference>
<dbReference type="EMBL" id="CM002926">
    <property type="protein sequence ID" value="KGN52341.1"/>
    <property type="molecule type" value="Genomic_DNA"/>
</dbReference>
<organism evidence="1 2">
    <name type="scientific">Cucumis sativus</name>
    <name type="common">Cucumber</name>
    <dbReference type="NCBI Taxonomy" id="3659"/>
    <lineage>
        <taxon>Eukaryota</taxon>
        <taxon>Viridiplantae</taxon>
        <taxon>Streptophyta</taxon>
        <taxon>Embryophyta</taxon>
        <taxon>Tracheophyta</taxon>
        <taxon>Spermatophyta</taxon>
        <taxon>Magnoliopsida</taxon>
        <taxon>eudicotyledons</taxon>
        <taxon>Gunneridae</taxon>
        <taxon>Pentapetalae</taxon>
        <taxon>rosids</taxon>
        <taxon>fabids</taxon>
        <taxon>Cucurbitales</taxon>
        <taxon>Cucurbitaceae</taxon>
        <taxon>Benincaseae</taxon>
        <taxon>Cucumis</taxon>
    </lineage>
</organism>